<evidence type="ECO:0000313" key="1">
    <source>
        <dbReference type="EMBL" id="GBO33610.1"/>
    </source>
</evidence>
<dbReference type="Proteomes" id="UP000499080">
    <property type="component" value="Unassembled WGS sequence"/>
</dbReference>
<reference evidence="1 2" key="1">
    <citation type="journal article" date="2019" name="Sci. Rep.">
        <title>Orb-weaving spider Araneus ventricosus genome elucidates the spidroin gene catalogue.</title>
        <authorList>
            <person name="Kono N."/>
            <person name="Nakamura H."/>
            <person name="Ohtoshi R."/>
            <person name="Moran D.A.P."/>
            <person name="Shinohara A."/>
            <person name="Yoshida Y."/>
            <person name="Fujiwara M."/>
            <person name="Mori M."/>
            <person name="Tomita M."/>
            <person name="Arakawa K."/>
        </authorList>
    </citation>
    <scope>NUCLEOTIDE SEQUENCE [LARGE SCALE GENOMIC DNA]</scope>
</reference>
<gene>
    <name evidence="1" type="ORF">AVEN_146645_1</name>
</gene>
<evidence type="ECO:0000313" key="2">
    <source>
        <dbReference type="Proteomes" id="UP000499080"/>
    </source>
</evidence>
<comment type="caution">
    <text evidence="1">The sequence shown here is derived from an EMBL/GenBank/DDBJ whole genome shotgun (WGS) entry which is preliminary data.</text>
</comment>
<dbReference type="AlphaFoldDB" id="A0A4Y2WBL6"/>
<accession>A0A4Y2WBL6</accession>
<proteinExistence type="predicted"/>
<dbReference type="EMBL" id="BGPR01057243">
    <property type="protein sequence ID" value="GBO33610.1"/>
    <property type="molecule type" value="Genomic_DNA"/>
</dbReference>
<name>A0A4Y2WBL6_ARAVE</name>
<sequence length="139" mass="15461">MLSQTVIQQCNDLPGPVTNLFPYTMTTTPHPQESPVPLPWPHMVRQLNGSIHEVIHVSHGRTAANSPPIPIQLGGNTLGLRAWGIQYANVTGFKQHLINCLSDGKQLPALPIWNQGQHNKPQINVYQLEQPYSQMNKTS</sequence>
<keyword evidence="2" id="KW-1185">Reference proteome</keyword>
<organism evidence="1 2">
    <name type="scientific">Araneus ventricosus</name>
    <name type="common">Orbweaver spider</name>
    <name type="synonym">Epeira ventricosa</name>
    <dbReference type="NCBI Taxonomy" id="182803"/>
    <lineage>
        <taxon>Eukaryota</taxon>
        <taxon>Metazoa</taxon>
        <taxon>Ecdysozoa</taxon>
        <taxon>Arthropoda</taxon>
        <taxon>Chelicerata</taxon>
        <taxon>Arachnida</taxon>
        <taxon>Araneae</taxon>
        <taxon>Araneomorphae</taxon>
        <taxon>Entelegynae</taxon>
        <taxon>Araneoidea</taxon>
        <taxon>Araneidae</taxon>
        <taxon>Araneus</taxon>
    </lineage>
</organism>
<protein>
    <submittedName>
        <fullName evidence="1">Uncharacterized protein</fullName>
    </submittedName>
</protein>